<dbReference type="Pfam" id="PF06083">
    <property type="entry name" value="IL17"/>
    <property type="match status" value="1"/>
</dbReference>
<keyword evidence="4 5" id="KW-0732">Signal</keyword>
<keyword evidence="7" id="KW-1185">Reference proteome</keyword>
<evidence type="ECO:0000256" key="2">
    <source>
        <dbReference type="ARBA" id="ARBA00007236"/>
    </source>
</evidence>
<evidence type="ECO:0000256" key="3">
    <source>
        <dbReference type="ARBA" id="ARBA00022525"/>
    </source>
</evidence>
<sequence length="184" mass="21569">MVLSQKMFLFVCLWGLVTSASSRKLKKKIIEKQYNCDWSGIKNKTECLTMMSHPVMQQSFRFIQEATDEELKDARRSMKIRLKRFVQGRAHEKGVWSLSPYQRKMIFNKNLFPQFISEIHCKYMGCVNPDIDRNFDPDGSVTNRLISRPLRAGVPMYRIKRDRVTGIEERSFTVGCTCVKPINY</sequence>
<gene>
    <name evidence="6" type="ORF">CVLEPA_LOCUS9557</name>
</gene>
<comment type="similarity">
    <text evidence="2">Belongs to the IL-17 family.</text>
</comment>
<evidence type="ECO:0000313" key="7">
    <source>
        <dbReference type="Proteomes" id="UP001642483"/>
    </source>
</evidence>
<comment type="caution">
    <text evidence="6">The sequence shown here is derived from an EMBL/GenBank/DDBJ whole genome shotgun (WGS) entry which is preliminary data.</text>
</comment>
<feature type="chain" id="PRO_5045746165" evidence="5">
    <location>
        <begin position="20"/>
        <end position="184"/>
    </location>
</feature>
<evidence type="ECO:0000256" key="5">
    <source>
        <dbReference type="SAM" id="SignalP"/>
    </source>
</evidence>
<dbReference type="Proteomes" id="UP001642483">
    <property type="component" value="Unassembled WGS sequence"/>
</dbReference>
<protein>
    <submittedName>
        <fullName evidence="6">Uncharacterized protein</fullName>
    </submittedName>
</protein>
<proteinExistence type="inferred from homology"/>
<evidence type="ECO:0000256" key="4">
    <source>
        <dbReference type="ARBA" id="ARBA00022729"/>
    </source>
</evidence>
<reference evidence="6 7" key="1">
    <citation type="submission" date="2024-02" db="EMBL/GenBank/DDBJ databases">
        <authorList>
            <person name="Daric V."/>
            <person name="Darras S."/>
        </authorList>
    </citation>
    <scope>NUCLEOTIDE SEQUENCE [LARGE SCALE GENOMIC DNA]</scope>
</reference>
<evidence type="ECO:0000313" key="6">
    <source>
        <dbReference type="EMBL" id="CAK8679309.1"/>
    </source>
</evidence>
<dbReference type="Gene3D" id="2.10.90.10">
    <property type="entry name" value="Cystine-knot cytokines"/>
    <property type="match status" value="1"/>
</dbReference>
<name>A0ABP0FLH5_CLALP</name>
<evidence type="ECO:0000256" key="1">
    <source>
        <dbReference type="ARBA" id="ARBA00004613"/>
    </source>
</evidence>
<accession>A0ABP0FLH5</accession>
<dbReference type="SUPFAM" id="SSF57501">
    <property type="entry name" value="Cystine-knot cytokines"/>
    <property type="match status" value="1"/>
</dbReference>
<dbReference type="InterPro" id="IPR010345">
    <property type="entry name" value="IL-17_fam"/>
</dbReference>
<comment type="subcellular location">
    <subcellularLocation>
        <location evidence="1">Secreted</location>
    </subcellularLocation>
</comment>
<organism evidence="6 7">
    <name type="scientific">Clavelina lepadiformis</name>
    <name type="common">Light-bulb sea squirt</name>
    <name type="synonym">Ascidia lepadiformis</name>
    <dbReference type="NCBI Taxonomy" id="159417"/>
    <lineage>
        <taxon>Eukaryota</taxon>
        <taxon>Metazoa</taxon>
        <taxon>Chordata</taxon>
        <taxon>Tunicata</taxon>
        <taxon>Ascidiacea</taxon>
        <taxon>Aplousobranchia</taxon>
        <taxon>Clavelinidae</taxon>
        <taxon>Clavelina</taxon>
    </lineage>
</organism>
<dbReference type="InterPro" id="IPR029034">
    <property type="entry name" value="Cystine-knot_cytokine"/>
</dbReference>
<keyword evidence="3" id="KW-0964">Secreted</keyword>
<dbReference type="EMBL" id="CAWYQH010000057">
    <property type="protein sequence ID" value="CAK8679309.1"/>
    <property type="molecule type" value="Genomic_DNA"/>
</dbReference>
<feature type="signal peptide" evidence="5">
    <location>
        <begin position="1"/>
        <end position="19"/>
    </location>
</feature>